<proteinExistence type="inferred from homology"/>
<name>A0A420WEM8_9PROT</name>
<comment type="similarity">
    <text evidence="1">Belongs to the strictosidine synthase family.</text>
</comment>
<reference evidence="6 7" key="1">
    <citation type="submission" date="2018-10" db="EMBL/GenBank/DDBJ databases">
        <title>Genomic Encyclopedia of Type Strains, Phase IV (KMG-IV): sequencing the most valuable type-strain genomes for metagenomic binning, comparative biology and taxonomic classification.</title>
        <authorList>
            <person name="Goeker M."/>
        </authorList>
    </citation>
    <scope>NUCLEOTIDE SEQUENCE [LARGE SCALE GENOMIC DNA]</scope>
    <source>
        <strain evidence="6 7">DSM 22008</strain>
    </source>
</reference>
<dbReference type="RefSeq" id="WP_121101995.1">
    <property type="nucleotide sequence ID" value="NZ_RBII01000002.1"/>
</dbReference>
<evidence type="ECO:0000256" key="2">
    <source>
        <dbReference type="ARBA" id="ARBA00022553"/>
    </source>
</evidence>
<keyword evidence="7" id="KW-1185">Reference proteome</keyword>
<comment type="caution">
    <text evidence="6">The sequence shown here is derived from an EMBL/GenBank/DDBJ whole genome shotgun (WGS) entry which is preliminary data.</text>
</comment>
<accession>A0A420WEM8</accession>
<keyword evidence="4" id="KW-0472">Membrane</keyword>
<organism evidence="6 7">
    <name type="scientific">Litorimonas taeanensis</name>
    <dbReference type="NCBI Taxonomy" id="568099"/>
    <lineage>
        <taxon>Bacteria</taxon>
        <taxon>Pseudomonadati</taxon>
        <taxon>Pseudomonadota</taxon>
        <taxon>Alphaproteobacteria</taxon>
        <taxon>Maricaulales</taxon>
        <taxon>Robiginitomaculaceae</taxon>
    </lineage>
</organism>
<dbReference type="GO" id="GO:0016787">
    <property type="term" value="F:hydrolase activity"/>
    <property type="evidence" value="ECO:0007669"/>
    <property type="project" value="TreeGrafter"/>
</dbReference>
<protein>
    <submittedName>
        <fullName evidence="6">Sugar lactone lactonase YvrE</fullName>
    </submittedName>
</protein>
<dbReference type="InterPro" id="IPR018119">
    <property type="entry name" value="Strictosidine_synth_cons-reg"/>
</dbReference>
<keyword evidence="4" id="KW-1133">Transmembrane helix</keyword>
<dbReference type="GO" id="GO:0012505">
    <property type="term" value="C:endomembrane system"/>
    <property type="evidence" value="ECO:0007669"/>
    <property type="project" value="TreeGrafter"/>
</dbReference>
<evidence type="ECO:0000313" key="6">
    <source>
        <dbReference type="EMBL" id="RKQ69385.1"/>
    </source>
</evidence>
<evidence type="ECO:0000256" key="4">
    <source>
        <dbReference type="SAM" id="Phobius"/>
    </source>
</evidence>
<dbReference type="PANTHER" id="PTHR10426">
    <property type="entry name" value="STRICTOSIDINE SYNTHASE-RELATED"/>
    <property type="match status" value="1"/>
</dbReference>
<dbReference type="InParanoid" id="A0A420WEM8"/>
<dbReference type="InterPro" id="IPR011042">
    <property type="entry name" value="6-blade_b-propeller_TolB-like"/>
</dbReference>
<gene>
    <name evidence="6" type="ORF">DES40_2185</name>
</gene>
<feature type="transmembrane region" description="Helical" evidence="4">
    <location>
        <begin position="7"/>
        <end position="26"/>
    </location>
</feature>
<evidence type="ECO:0000256" key="1">
    <source>
        <dbReference type="ARBA" id="ARBA00009191"/>
    </source>
</evidence>
<dbReference type="AlphaFoldDB" id="A0A420WEM8"/>
<dbReference type="SUPFAM" id="SSF63829">
    <property type="entry name" value="Calcium-dependent phosphotriesterase"/>
    <property type="match status" value="1"/>
</dbReference>
<dbReference type="Proteomes" id="UP000282211">
    <property type="component" value="Unassembled WGS sequence"/>
</dbReference>
<dbReference type="Pfam" id="PF03088">
    <property type="entry name" value="Str_synth"/>
    <property type="match status" value="1"/>
</dbReference>
<evidence type="ECO:0000256" key="3">
    <source>
        <dbReference type="ARBA" id="ARBA00023180"/>
    </source>
</evidence>
<evidence type="ECO:0000313" key="7">
    <source>
        <dbReference type="Proteomes" id="UP000282211"/>
    </source>
</evidence>
<dbReference type="Gene3D" id="2.120.10.30">
    <property type="entry name" value="TolB, C-terminal domain"/>
    <property type="match status" value="1"/>
</dbReference>
<dbReference type="PANTHER" id="PTHR10426:SF88">
    <property type="entry name" value="ADIPOCYTE PLASMA MEMBRANE-ASSOCIATED PROTEIN HEMOMUCIN-RELATED"/>
    <property type="match status" value="1"/>
</dbReference>
<evidence type="ECO:0000259" key="5">
    <source>
        <dbReference type="Pfam" id="PF03088"/>
    </source>
</evidence>
<feature type="domain" description="Strictosidine synthase conserved region" evidence="5">
    <location>
        <begin position="147"/>
        <end position="234"/>
    </location>
</feature>
<dbReference type="EMBL" id="RBII01000002">
    <property type="protein sequence ID" value="RKQ69385.1"/>
    <property type="molecule type" value="Genomic_DNA"/>
</dbReference>
<dbReference type="OrthoDB" id="9775406at2"/>
<keyword evidence="3" id="KW-0325">Glycoprotein</keyword>
<dbReference type="Pfam" id="PF20067">
    <property type="entry name" value="SSL_N"/>
    <property type="match status" value="1"/>
</dbReference>
<keyword evidence="4" id="KW-0812">Transmembrane</keyword>
<sequence>MKTALKLLVVFFIGIILYLLFFPVPISPRSWQAPIHKGYIGAFSPNTGLENLAKAPLPEGIHGPEDIVEMEGELYLSSQTGWILKFDPLTDKFIRFANTGGSPLGMESMHGKLIIADPYVGLVSVDGAGTLEVLSNMVAGTPILYADDLDITSDGLIYFSDASTKFGARAIGSTLAASLLEIMEHGETGRLLAYNPSDKTTHIVADNLAFSNGVARAPNGTSVWVVETGKYRVLEISPKGERKVIIDNLPGFPDNINRGPNGTYFIGLVSKRAKALDSLANKPKLREIIWRLPEFMKPKAQDYGFVLQIDSSGEVLRTWQDADGVYPATTGALVVSNAVVGDRLYVSSLASKTLGYRPYP</sequence>
<keyword evidence="2" id="KW-0597">Phosphoprotein</keyword>